<dbReference type="GO" id="GO:0005992">
    <property type="term" value="P:trehalose biosynthetic process"/>
    <property type="evidence" value="ECO:0007669"/>
    <property type="project" value="TreeGrafter"/>
</dbReference>
<dbReference type="GO" id="GO:0047470">
    <property type="term" value="F:(1,4)-alpha-D-glucan 1-alpha-D-glucosylmutase activity"/>
    <property type="evidence" value="ECO:0007669"/>
    <property type="project" value="TreeGrafter"/>
</dbReference>
<evidence type="ECO:0000313" key="3">
    <source>
        <dbReference type="EMBL" id="KIU16484.1"/>
    </source>
</evidence>
<dbReference type="Proteomes" id="UP000032221">
    <property type="component" value="Unassembled WGS sequence"/>
</dbReference>
<dbReference type="Gene3D" id="3.30.1590.10">
    <property type="entry name" value="Maltooligosyl trehalose synthase, domain 2"/>
    <property type="match status" value="1"/>
</dbReference>
<dbReference type="InterPro" id="IPR017853">
    <property type="entry name" value="GH"/>
</dbReference>
<dbReference type="SMART" id="SM00642">
    <property type="entry name" value="Aamy"/>
    <property type="match status" value="1"/>
</dbReference>
<comment type="caution">
    <text evidence="3">The sequence shown here is derived from an EMBL/GenBank/DDBJ whole genome shotgun (WGS) entry which is preliminary data.</text>
</comment>
<dbReference type="AlphaFoldDB" id="A0A0D1JV62"/>
<dbReference type="InterPro" id="IPR013797">
    <property type="entry name" value="Maltooligo_trehalose_synth_4"/>
</dbReference>
<accession>A0A0D1JV62</accession>
<evidence type="ECO:0000259" key="2">
    <source>
        <dbReference type="SMART" id="SM00642"/>
    </source>
</evidence>
<dbReference type="Gene3D" id="1.10.10.470">
    <property type="entry name" value="Maltooligosyl trehalose synthase, domain 4"/>
    <property type="match status" value="1"/>
</dbReference>
<dbReference type="InterPro" id="IPR012767">
    <property type="entry name" value="Trehalose_TreY"/>
</dbReference>
<dbReference type="OrthoDB" id="9761577at2"/>
<keyword evidence="4" id="KW-1185">Reference proteome</keyword>
<dbReference type="Gene3D" id="1.10.150.200">
    <property type="entry name" value="Maltooligosyl trehalose synthase, domain 3"/>
    <property type="match status" value="1"/>
</dbReference>
<name>A0A0D1JV62_9MYCO</name>
<dbReference type="NCBIfam" id="TIGR02401">
    <property type="entry name" value="trehalose_TreY"/>
    <property type="match status" value="1"/>
</dbReference>
<dbReference type="Pfam" id="PF00128">
    <property type="entry name" value="Alpha-amylase"/>
    <property type="match status" value="1"/>
</dbReference>
<proteinExistence type="predicted"/>
<keyword evidence="1" id="KW-0413">Isomerase</keyword>
<gene>
    <name evidence="3" type="ORF">TL10_13780</name>
</gene>
<reference evidence="3 4" key="1">
    <citation type="submission" date="2015-01" db="EMBL/GenBank/DDBJ databases">
        <title>Genome sequence of Mycobacterium llatzerense and Mycobacterium immunogenum recovered from brain abscess.</title>
        <authorList>
            <person name="Greninger A.L."/>
            <person name="Langelier C."/>
            <person name="Cunningham G."/>
            <person name="Chiu C.Y."/>
            <person name="Miller S."/>
        </authorList>
    </citation>
    <scope>NUCLEOTIDE SEQUENCE [LARGE SCALE GENOMIC DNA]</scope>
    <source>
        <strain evidence="3 4">CLUC14</strain>
    </source>
</reference>
<evidence type="ECO:0000256" key="1">
    <source>
        <dbReference type="ARBA" id="ARBA00023235"/>
    </source>
</evidence>
<dbReference type="RefSeq" id="WP_043986071.1">
    <property type="nucleotide sequence ID" value="NZ_JXST01000017.1"/>
</dbReference>
<dbReference type="GO" id="GO:0030980">
    <property type="term" value="P:alpha-glucan catabolic process"/>
    <property type="evidence" value="ECO:0007669"/>
    <property type="project" value="TreeGrafter"/>
</dbReference>
<protein>
    <submittedName>
        <fullName evidence="3">Maltooligosyl trehalose synthase</fullName>
    </submittedName>
</protein>
<organism evidence="3 4">
    <name type="scientific">Mycolicibacterium llatzerense</name>
    <dbReference type="NCBI Taxonomy" id="280871"/>
    <lineage>
        <taxon>Bacteria</taxon>
        <taxon>Bacillati</taxon>
        <taxon>Actinomycetota</taxon>
        <taxon>Actinomycetes</taxon>
        <taxon>Mycobacteriales</taxon>
        <taxon>Mycobacteriaceae</taxon>
        <taxon>Mycolicibacterium</taxon>
    </lineage>
</organism>
<dbReference type="Gene3D" id="3.20.20.80">
    <property type="entry name" value="Glycosidases"/>
    <property type="match status" value="1"/>
</dbReference>
<dbReference type="SUPFAM" id="SSF51445">
    <property type="entry name" value="(Trans)glycosidases"/>
    <property type="match status" value="1"/>
</dbReference>
<dbReference type="PANTHER" id="PTHR10357">
    <property type="entry name" value="ALPHA-AMYLASE FAMILY MEMBER"/>
    <property type="match status" value="1"/>
</dbReference>
<dbReference type="PANTHER" id="PTHR10357:SF216">
    <property type="entry name" value="MALTOOLIGOSYL TREHALOSE SYNTHASE-RELATED"/>
    <property type="match status" value="1"/>
</dbReference>
<dbReference type="STRING" id="280871.TL10_13780"/>
<feature type="domain" description="Glycosyl hydrolase family 13 catalytic" evidence="2">
    <location>
        <begin position="10"/>
        <end position="664"/>
    </location>
</feature>
<dbReference type="InterPro" id="IPR006047">
    <property type="entry name" value="GH13_cat_dom"/>
</dbReference>
<dbReference type="EMBL" id="JXST01000017">
    <property type="protein sequence ID" value="KIU16484.1"/>
    <property type="molecule type" value="Genomic_DNA"/>
</dbReference>
<sequence length="758" mass="82651">MAAAPVLPVVSTYRLQMRGDGMTFDDALALLPYLDDLGVSHLYLSPVLTAVTGSTHGYDVTDPTAVSAELGGPEGFSRLSAAARARGMGLIVDIVPNHVGVERPEQNPWWWDVLTHGRESRFGSFFDIDWDLDPDGRIVLPVLGSDADADALTVDGEVLRLGDRVWPIRPGTGAGTAAEVHARQAYRLAGWRSGSCGYRRFFSITSLAAVRQEDPDVFDASHAEIGRWFRAGLVDGLRVDHIDGLTDPAGYLARLRELTGPDAWIVAEKILAADEPLEPRLPIAGTTGYDVLREIGGLFVDPDGVEPLTELARETRCDTRELKAEAARGTLSSELARLGRAIVRTTGTDDPALPEAIAQLLSRVGGYRTDYRVLAPVLPEAISETISAAPELTSAVQLIATALDQPEPASRLQQLCGAVTAKAVEDTLFYRDARLVSLNEVGGTPERFGMSTGEFHQRAVARARDWPATMVTLSTHDTKRSEDVRSRITALSQCADLWAGRVRRWNTVCVPPDEGTGLFLWQNIIGVWPVSGEVDDALRERLHAYTEKAVREAELHTDWEQPDREFERAVRDWIDALLDGPVANEVTALVGQLDEAARCNAVAQKLLALTVPGVPDVYQGTELFDDSLVDPDNRRPVDFALRQTELDTLSHPKIRVVAGALRSRRERPATYLSGDYTPVVADGPAADHVIAFLRGTEVLVVVPRWTLKLDESACAETTIPLPDGDWSDRLTGRTWSGTVTADVLFAELPGALLEKARV</sequence>
<evidence type="ECO:0000313" key="4">
    <source>
        <dbReference type="Proteomes" id="UP000032221"/>
    </source>
</evidence>
<dbReference type="PATRIC" id="fig|280871.6.peg.2855"/>
<dbReference type="CDD" id="cd11336">
    <property type="entry name" value="AmyAc_MTSase"/>
    <property type="match status" value="1"/>
</dbReference>